<comment type="similarity">
    <text evidence="1">Belongs to the phD/YefM antitoxin family.</text>
</comment>
<gene>
    <name evidence="2" type="ORF">MTCD1_01340</name>
</gene>
<dbReference type="InterPro" id="IPR036165">
    <property type="entry name" value="YefM-like_sf"/>
</dbReference>
<protein>
    <recommendedName>
        <fullName evidence="4">Prevent-host-death protein</fullName>
    </recommendedName>
</protein>
<evidence type="ECO:0000313" key="3">
    <source>
        <dbReference type="Proteomes" id="UP000197068"/>
    </source>
</evidence>
<evidence type="ECO:0000313" key="2">
    <source>
        <dbReference type="EMBL" id="GAW95737.1"/>
    </source>
</evidence>
<dbReference type="SUPFAM" id="SSF143120">
    <property type="entry name" value="YefM-like"/>
    <property type="match status" value="1"/>
</dbReference>
<proteinExistence type="inferred from homology"/>
<dbReference type="Proteomes" id="UP000197068">
    <property type="component" value="Unassembled WGS sequence"/>
</dbReference>
<organism evidence="2 3">
    <name type="scientific">Colwellia marinimaniae</name>
    <dbReference type="NCBI Taxonomy" id="1513592"/>
    <lineage>
        <taxon>Bacteria</taxon>
        <taxon>Pseudomonadati</taxon>
        <taxon>Pseudomonadota</taxon>
        <taxon>Gammaproteobacteria</taxon>
        <taxon>Alteromonadales</taxon>
        <taxon>Colwelliaceae</taxon>
        <taxon>Colwellia</taxon>
    </lineage>
</organism>
<evidence type="ECO:0008006" key="4">
    <source>
        <dbReference type="Google" id="ProtNLM"/>
    </source>
</evidence>
<dbReference type="RefSeq" id="WP_197410239.1">
    <property type="nucleotide sequence ID" value="NZ_BDQM01000008.1"/>
</dbReference>
<accession>A0ABQ0MU45</accession>
<keyword evidence="3" id="KW-1185">Reference proteome</keyword>
<name>A0ABQ0MU45_9GAMM</name>
<comment type="caution">
    <text evidence="2">The sequence shown here is derived from an EMBL/GenBank/DDBJ whole genome shotgun (WGS) entry which is preliminary data.</text>
</comment>
<evidence type="ECO:0000256" key="1">
    <source>
        <dbReference type="ARBA" id="ARBA00009981"/>
    </source>
</evidence>
<dbReference type="EMBL" id="BDQM01000008">
    <property type="protein sequence ID" value="GAW95737.1"/>
    <property type="molecule type" value="Genomic_DNA"/>
</dbReference>
<sequence>MNSITANELKRNGVAGIERVMLASHDSSVMVDVRGKTKYVILSADEFNQYREYQLDQAIKEAEQSLANNEFEIIKNFDGYAQVLEKEIKDGI</sequence>
<reference evidence="2 3" key="1">
    <citation type="submission" date="2017-06" db="EMBL/GenBank/DDBJ databases">
        <title>Whole Genome Sequences of Colwellia marinimaniae MTCD1.</title>
        <authorList>
            <person name="Kusumoto H."/>
            <person name="Inoue M."/>
            <person name="Tanikawa K."/>
            <person name="Maeji H."/>
            <person name="Cameron J.H."/>
            <person name="Bartlett D.H."/>
        </authorList>
    </citation>
    <scope>NUCLEOTIDE SEQUENCE [LARGE SCALE GENOMIC DNA]</scope>
    <source>
        <strain evidence="2 3">MTCD1</strain>
    </source>
</reference>